<evidence type="ECO:0000259" key="5">
    <source>
        <dbReference type="Pfam" id="PF02775"/>
    </source>
</evidence>
<sequence length="551" mass="59903">MQVAQYFTEQLRIWGVRHIYGVAGDAILPWLDVLGKQEGIRYIACRHESAAAMMASAEAKLTGRPAVCTATSGPGTVNLLNGLADASADQVPVVAITGQVETQKLGGHYKQYIPQEDMLRPISLYTTTVAHPEAIGHVLHRAYVTAASHRGVAHIAIGKDIFSRSTTMPLVESLPRLISGTQPDRMEIELAAEMLSNAQRPVILLGNGSREHAASCLRLAESLGAAILLSLGAKGAVDEAHPLVVGGLGEGGSRAALAALEQADLLLILGASWFPRSFIPAGLRILQVDHKPTSIHAHPLLMSVIAELGDVLPHWLRRLENRAAPQGWRGQVEAWHADFWEETEQLVDQGPDDLIKPETLLRALSESVNEDAIMAIDTGEHTLWFNRAFRAKAHLPLFSGKWRTMGFGLPAAIAAKLNYPGRQVVAIVGDGGFQMTPAELMTAVECGLRFPLIVVNNKTLGLEEWKMTQSGLAPFGTRLQNPDFVKWADACGIKGKRVNAVQDLKGALQEALASNELYLLDIHCTLPTLTERKREIPFQAQASHVYNERKV</sequence>
<comment type="similarity">
    <text evidence="1 3">Belongs to the TPP enzyme family.</text>
</comment>
<dbReference type="InterPro" id="IPR012001">
    <property type="entry name" value="Thiamin_PyroP_enz_TPP-bd_dom"/>
</dbReference>
<feature type="domain" description="Thiamine pyrophosphate enzyme TPP-binding" evidence="5">
    <location>
        <begin position="377"/>
        <end position="522"/>
    </location>
</feature>
<dbReference type="Pfam" id="PF02776">
    <property type="entry name" value="TPP_enzyme_N"/>
    <property type="match status" value="1"/>
</dbReference>
<gene>
    <name evidence="7" type="ORF">JD108_13475</name>
    <name evidence="8" type="ORF">KDJ56_13420</name>
</gene>
<dbReference type="Gene3D" id="3.40.50.970">
    <property type="match status" value="2"/>
</dbReference>
<evidence type="ECO:0000313" key="7">
    <source>
        <dbReference type="EMBL" id="QQE72945.1"/>
    </source>
</evidence>
<keyword evidence="10" id="KW-1185">Reference proteome</keyword>
<dbReference type="FunFam" id="3.40.50.970:FF:000007">
    <property type="entry name" value="Acetolactate synthase"/>
    <property type="match status" value="1"/>
</dbReference>
<dbReference type="InterPro" id="IPR012000">
    <property type="entry name" value="Thiamin_PyroP_enz_cen_dom"/>
</dbReference>
<dbReference type="InterPro" id="IPR011766">
    <property type="entry name" value="TPP_enzyme_TPP-bd"/>
</dbReference>
<dbReference type="GO" id="GO:0003824">
    <property type="term" value="F:catalytic activity"/>
    <property type="evidence" value="ECO:0007669"/>
    <property type="project" value="InterPro"/>
</dbReference>
<reference evidence="8" key="2">
    <citation type="submission" date="2021-04" db="EMBL/GenBank/DDBJ databases">
        <title>Brevibacillus composti FJAT-54423, complete genome.</title>
        <authorList>
            <person name="Tang R."/>
        </authorList>
    </citation>
    <scope>NUCLEOTIDE SEQUENCE</scope>
    <source>
        <strain evidence="8">FJAT-54424</strain>
    </source>
</reference>
<dbReference type="Proteomes" id="UP000677234">
    <property type="component" value="Chromosome"/>
</dbReference>
<protein>
    <submittedName>
        <fullName evidence="7">Thiamine pyrophosphate-binding protein</fullName>
    </submittedName>
</protein>
<dbReference type="PANTHER" id="PTHR42981:SF2">
    <property type="entry name" value="PYRUVATE DEHYDROGENASE [UBIQUINONE]"/>
    <property type="match status" value="1"/>
</dbReference>
<accession>A0A7T5JMF9</accession>
<dbReference type="Gene3D" id="3.40.50.1220">
    <property type="entry name" value="TPP-binding domain"/>
    <property type="match status" value="1"/>
</dbReference>
<proteinExistence type="inferred from homology"/>
<dbReference type="EMBL" id="CP073708">
    <property type="protein sequence ID" value="QUO40023.1"/>
    <property type="molecule type" value="Genomic_DNA"/>
</dbReference>
<evidence type="ECO:0000256" key="1">
    <source>
        <dbReference type="ARBA" id="ARBA00007812"/>
    </source>
</evidence>
<dbReference type="InterPro" id="IPR000399">
    <property type="entry name" value="TPP-bd_CS"/>
</dbReference>
<name>A0A7T5JMF9_9BACL</name>
<dbReference type="EMBL" id="CP066308">
    <property type="protein sequence ID" value="QQE72945.1"/>
    <property type="molecule type" value="Genomic_DNA"/>
</dbReference>
<dbReference type="InterPro" id="IPR047211">
    <property type="entry name" value="POXB-like"/>
</dbReference>
<keyword evidence="2 3" id="KW-0786">Thiamine pyrophosphate</keyword>
<dbReference type="GO" id="GO:0000287">
    <property type="term" value="F:magnesium ion binding"/>
    <property type="evidence" value="ECO:0007669"/>
    <property type="project" value="InterPro"/>
</dbReference>
<dbReference type="InterPro" id="IPR029035">
    <property type="entry name" value="DHS-like_NAD/FAD-binding_dom"/>
</dbReference>
<feature type="domain" description="Thiamine pyrophosphate enzyme central" evidence="4">
    <location>
        <begin position="188"/>
        <end position="312"/>
    </location>
</feature>
<dbReference type="SUPFAM" id="SSF52467">
    <property type="entry name" value="DHS-like NAD/FAD-binding domain"/>
    <property type="match status" value="1"/>
</dbReference>
<evidence type="ECO:0000256" key="3">
    <source>
        <dbReference type="RuleBase" id="RU362132"/>
    </source>
</evidence>
<dbReference type="Proteomes" id="UP000595847">
    <property type="component" value="Chromosome"/>
</dbReference>
<dbReference type="Pfam" id="PF02775">
    <property type="entry name" value="TPP_enzyme_C"/>
    <property type="match status" value="1"/>
</dbReference>
<dbReference type="GO" id="GO:0030976">
    <property type="term" value="F:thiamine pyrophosphate binding"/>
    <property type="evidence" value="ECO:0007669"/>
    <property type="project" value="InterPro"/>
</dbReference>
<reference evidence="7 9" key="1">
    <citation type="submission" date="2020-12" db="EMBL/GenBank/DDBJ databases">
        <title>strain FJAT-54423T represents a novel species of the genus Brevibacillus.</title>
        <authorList>
            <person name="Tang R."/>
        </authorList>
    </citation>
    <scope>NUCLEOTIDE SEQUENCE [LARGE SCALE GENOMIC DNA]</scope>
    <source>
        <strain evidence="7 9">FJAT-54423</strain>
    </source>
</reference>
<evidence type="ECO:0000256" key="2">
    <source>
        <dbReference type="ARBA" id="ARBA00023052"/>
    </source>
</evidence>
<evidence type="ECO:0000313" key="9">
    <source>
        <dbReference type="Proteomes" id="UP000595847"/>
    </source>
</evidence>
<dbReference type="PROSITE" id="PS00187">
    <property type="entry name" value="TPP_ENZYMES"/>
    <property type="match status" value="1"/>
</dbReference>
<dbReference type="PANTHER" id="PTHR42981">
    <property type="entry name" value="PYRUVATE DEHYDROGENASE [UBIQUINONE]"/>
    <property type="match status" value="1"/>
</dbReference>
<evidence type="ECO:0000313" key="8">
    <source>
        <dbReference type="EMBL" id="QUO40023.1"/>
    </source>
</evidence>
<dbReference type="RefSeq" id="WP_198826577.1">
    <property type="nucleotide sequence ID" value="NZ_CP066308.1"/>
</dbReference>
<dbReference type="InterPro" id="IPR029061">
    <property type="entry name" value="THDP-binding"/>
</dbReference>
<dbReference type="AlphaFoldDB" id="A0A7T5JMF9"/>
<evidence type="ECO:0000259" key="4">
    <source>
        <dbReference type="Pfam" id="PF00205"/>
    </source>
</evidence>
<dbReference type="Pfam" id="PF00205">
    <property type="entry name" value="TPP_enzyme_M"/>
    <property type="match status" value="1"/>
</dbReference>
<evidence type="ECO:0000259" key="6">
    <source>
        <dbReference type="Pfam" id="PF02776"/>
    </source>
</evidence>
<organism evidence="7 9">
    <name type="scientific">Brevibacillus composti</name>
    <dbReference type="NCBI Taxonomy" id="2796470"/>
    <lineage>
        <taxon>Bacteria</taxon>
        <taxon>Bacillati</taxon>
        <taxon>Bacillota</taxon>
        <taxon>Bacilli</taxon>
        <taxon>Bacillales</taxon>
        <taxon>Paenibacillaceae</taxon>
        <taxon>Brevibacillus</taxon>
    </lineage>
</organism>
<dbReference type="KEGG" id="bcop:JD108_13475"/>
<evidence type="ECO:0000313" key="10">
    <source>
        <dbReference type="Proteomes" id="UP000677234"/>
    </source>
</evidence>
<dbReference type="SUPFAM" id="SSF52518">
    <property type="entry name" value="Thiamin diphosphate-binding fold (THDP-binding)"/>
    <property type="match status" value="2"/>
</dbReference>
<feature type="domain" description="Thiamine pyrophosphate enzyme N-terminal TPP-binding" evidence="6">
    <location>
        <begin position="1"/>
        <end position="113"/>
    </location>
</feature>